<dbReference type="InterPro" id="IPR013976">
    <property type="entry name" value="HDOD"/>
</dbReference>
<gene>
    <name evidence="6" type="ORF">C0190_03060</name>
</gene>
<evidence type="ECO:0000256" key="3">
    <source>
        <dbReference type="SAM" id="Coils"/>
    </source>
</evidence>
<proteinExistence type="predicted"/>
<protein>
    <recommendedName>
        <fullName evidence="1">diguanylate cyclase</fullName>
        <ecNumber evidence="1">2.7.7.65</ecNumber>
    </recommendedName>
</protein>
<evidence type="ECO:0000313" key="7">
    <source>
        <dbReference type="Proteomes" id="UP000235460"/>
    </source>
</evidence>
<feature type="coiled-coil region" evidence="3">
    <location>
        <begin position="298"/>
        <end position="353"/>
    </location>
</feature>
<dbReference type="SUPFAM" id="SSF109604">
    <property type="entry name" value="HD-domain/PDEase-like"/>
    <property type="match status" value="1"/>
</dbReference>
<accession>A0A2N7PNZ4</accession>
<dbReference type="GO" id="GO:0052621">
    <property type="term" value="F:diguanylate cyclase activity"/>
    <property type="evidence" value="ECO:0007669"/>
    <property type="project" value="UniProtKB-EC"/>
</dbReference>
<dbReference type="InterPro" id="IPR043128">
    <property type="entry name" value="Rev_trsase/Diguanyl_cyclase"/>
</dbReference>
<dbReference type="EMBL" id="PNIK01000046">
    <property type="protein sequence ID" value="PMP67536.1"/>
    <property type="molecule type" value="Genomic_DNA"/>
</dbReference>
<dbReference type="PROSITE" id="PS50887">
    <property type="entry name" value="GGDEF"/>
    <property type="match status" value="1"/>
</dbReference>
<dbReference type="EC" id="2.7.7.65" evidence="1"/>
<dbReference type="Pfam" id="PF08668">
    <property type="entry name" value="HDOD"/>
    <property type="match status" value="1"/>
</dbReference>
<evidence type="ECO:0000313" key="6">
    <source>
        <dbReference type="EMBL" id="PMP67536.1"/>
    </source>
</evidence>
<keyword evidence="3" id="KW-0175">Coiled coil</keyword>
<feature type="domain" description="HDOD" evidence="5">
    <location>
        <begin position="15"/>
        <end position="207"/>
    </location>
</feature>
<dbReference type="GO" id="GO:0005886">
    <property type="term" value="C:plasma membrane"/>
    <property type="evidence" value="ECO:0007669"/>
    <property type="project" value="TreeGrafter"/>
</dbReference>
<dbReference type="PANTHER" id="PTHR45138">
    <property type="entry name" value="REGULATORY COMPONENTS OF SENSORY TRANSDUCTION SYSTEM"/>
    <property type="match status" value="1"/>
</dbReference>
<dbReference type="Gene3D" id="1.10.3210.10">
    <property type="entry name" value="Hypothetical protein af1432"/>
    <property type="match status" value="1"/>
</dbReference>
<dbReference type="PANTHER" id="PTHR45138:SF9">
    <property type="entry name" value="DIGUANYLATE CYCLASE DGCM-RELATED"/>
    <property type="match status" value="1"/>
</dbReference>
<evidence type="ECO:0000256" key="2">
    <source>
        <dbReference type="ARBA" id="ARBA00034247"/>
    </source>
</evidence>
<dbReference type="InterPro" id="IPR050469">
    <property type="entry name" value="Diguanylate_Cyclase"/>
</dbReference>
<dbReference type="SMART" id="SM00267">
    <property type="entry name" value="GGDEF"/>
    <property type="match status" value="1"/>
</dbReference>
<reference evidence="6 7" key="1">
    <citation type="submission" date="2018-01" db="EMBL/GenBank/DDBJ databases">
        <title>Metagenomic assembled genomes from two thermal pools in the Uzon Caldera, Kamchatka, Russia.</title>
        <authorList>
            <person name="Wilkins L."/>
            <person name="Ettinger C."/>
        </authorList>
    </citation>
    <scope>NUCLEOTIDE SEQUENCE [LARGE SCALE GENOMIC DNA]</scope>
    <source>
        <strain evidence="6">ZAV-08</strain>
    </source>
</reference>
<dbReference type="Proteomes" id="UP000235460">
    <property type="component" value="Unassembled WGS sequence"/>
</dbReference>
<organism evidence="6 7">
    <name type="scientific">Thermodesulfobacterium geofontis</name>
    <dbReference type="NCBI Taxonomy" id="1295609"/>
    <lineage>
        <taxon>Bacteria</taxon>
        <taxon>Pseudomonadati</taxon>
        <taxon>Thermodesulfobacteriota</taxon>
        <taxon>Thermodesulfobacteria</taxon>
        <taxon>Thermodesulfobacteriales</taxon>
        <taxon>Thermodesulfobacteriaceae</taxon>
        <taxon>Thermodesulfobacterium</taxon>
    </lineage>
</organism>
<dbReference type="CDD" id="cd01949">
    <property type="entry name" value="GGDEF"/>
    <property type="match status" value="1"/>
</dbReference>
<dbReference type="Gene3D" id="3.30.70.270">
    <property type="match status" value="1"/>
</dbReference>
<evidence type="ECO:0000259" key="4">
    <source>
        <dbReference type="PROSITE" id="PS50887"/>
    </source>
</evidence>
<sequence length="534" mass="63083">MGELDKLLKLSTRNLFPLPKICKEILETLLLKSEREFVELVTKNQEISSLILSVANQPKYRKDNPPIKDVNLALLVLGEDLVKILVLSFISTKLSKVTFNEFNFHLFWARAIANLCFSFICAPFFENFSPHLHLSSYLMDFGIIILYFLFPEDYLKVLKLKTLFGKPTYQAEKEVFGVDHATVGGEYFEIYNFPRRFVLNIQYHHQFPDFPEEIPPQIFEDIKFINFIDLGVGSYFSLDRERKFKEFKNMAKTYFNLDETKAESLLISLPDWINPIYELLNYKDHLLLPLVQRRKTPEEKLKEEIKRLEEQKKKDSAFADLYKDELIKAKKEKEILIEKLEELKRKLKESSILDPLTGLYNEDYFLKRLKEELLRAKRYKRILSVLLIEIDKFSQIMEFYGSKEEEKILKILSQEIFRNLRRVDIIAKLYNPEQFAIILPETTQHGAMVVARRLLNLIERTFYKKYNIFLSPYIVIVSYNPIELDPKVDPKVEVILKILKKGIESLKMRGQKRVLTFSINKELEPLEQKLPFSS</sequence>
<dbReference type="PROSITE" id="PS51833">
    <property type="entry name" value="HDOD"/>
    <property type="match status" value="1"/>
</dbReference>
<dbReference type="InterPro" id="IPR029787">
    <property type="entry name" value="Nucleotide_cyclase"/>
</dbReference>
<name>A0A2N7PNZ4_9BACT</name>
<dbReference type="NCBIfam" id="TIGR00254">
    <property type="entry name" value="GGDEF"/>
    <property type="match status" value="1"/>
</dbReference>
<dbReference type="SUPFAM" id="SSF55073">
    <property type="entry name" value="Nucleotide cyclase"/>
    <property type="match status" value="1"/>
</dbReference>
<dbReference type="InterPro" id="IPR000160">
    <property type="entry name" value="GGDEF_dom"/>
</dbReference>
<evidence type="ECO:0000256" key="1">
    <source>
        <dbReference type="ARBA" id="ARBA00012528"/>
    </source>
</evidence>
<dbReference type="Pfam" id="PF00990">
    <property type="entry name" value="GGDEF"/>
    <property type="match status" value="1"/>
</dbReference>
<dbReference type="GO" id="GO:0043709">
    <property type="term" value="P:cell adhesion involved in single-species biofilm formation"/>
    <property type="evidence" value="ECO:0007669"/>
    <property type="project" value="TreeGrafter"/>
</dbReference>
<feature type="domain" description="GGDEF" evidence="4">
    <location>
        <begin position="381"/>
        <end position="519"/>
    </location>
</feature>
<dbReference type="GO" id="GO:1902201">
    <property type="term" value="P:negative regulation of bacterial-type flagellum-dependent cell motility"/>
    <property type="evidence" value="ECO:0007669"/>
    <property type="project" value="TreeGrafter"/>
</dbReference>
<comment type="caution">
    <text evidence="6">The sequence shown here is derived from an EMBL/GenBank/DDBJ whole genome shotgun (WGS) entry which is preliminary data.</text>
</comment>
<dbReference type="AlphaFoldDB" id="A0A2N7PNZ4"/>
<comment type="catalytic activity">
    <reaction evidence="2">
        <text>2 GTP = 3',3'-c-di-GMP + 2 diphosphate</text>
        <dbReference type="Rhea" id="RHEA:24898"/>
        <dbReference type="ChEBI" id="CHEBI:33019"/>
        <dbReference type="ChEBI" id="CHEBI:37565"/>
        <dbReference type="ChEBI" id="CHEBI:58805"/>
        <dbReference type="EC" id="2.7.7.65"/>
    </reaction>
</comment>
<evidence type="ECO:0000259" key="5">
    <source>
        <dbReference type="PROSITE" id="PS51833"/>
    </source>
</evidence>